<feature type="compositionally biased region" description="Basic and acidic residues" evidence="1">
    <location>
        <begin position="7"/>
        <end position="23"/>
    </location>
</feature>
<sequence length="219" mass="24430">VLPQAEATERGPSRHDSRDHVDHLGLTADQPRLTDDGLTGAPTAPARQAVNQLGLIVAGQTTDHPVLTDNDLPSAPSEGDRPSDSTNRLELPSPRSSTPLNSTHTEVFLQIRDKGLLRPPNPTRTKPKGHDKRRYYCFYREYGHNTEECHDLKNQIEDLIRQGHLRWYVQDQHMPPNENRHREGRSSPRPKGPIKKQIDVIIGGPDLGGNSSSARKAYA</sequence>
<feature type="region of interest" description="Disordered" evidence="1">
    <location>
        <begin position="1"/>
        <end position="45"/>
    </location>
</feature>
<comment type="caution">
    <text evidence="2">The sequence shown here is derived from an EMBL/GenBank/DDBJ whole genome shotgun (WGS) entry which is preliminary data.</text>
</comment>
<feature type="region of interest" description="Disordered" evidence="1">
    <location>
        <begin position="172"/>
        <end position="219"/>
    </location>
</feature>
<dbReference type="Proteomes" id="UP000287651">
    <property type="component" value="Unassembled WGS sequence"/>
</dbReference>
<evidence type="ECO:0000313" key="2">
    <source>
        <dbReference type="EMBL" id="RRT75077.1"/>
    </source>
</evidence>
<feature type="compositionally biased region" description="Polar residues" evidence="1">
    <location>
        <begin position="209"/>
        <end position="219"/>
    </location>
</feature>
<proteinExistence type="predicted"/>
<name>A0A427AFQ8_ENSVE</name>
<evidence type="ECO:0000256" key="1">
    <source>
        <dbReference type="SAM" id="MobiDB-lite"/>
    </source>
</evidence>
<protein>
    <recommendedName>
        <fullName evidence="4">Retrotransposon gag domain-containing protein</fullName>
    </recommendedName>
</protein>
<reference evidence="2 3" key="1">
    <citation type="journal article" date="2014" name="Agronomy (Basel)">
        <title>A Draft Genome Sequence for Ensete ventricosum, the Drought-Tolerant Tree Against Hunger.</title>
        <authorList>
            <person name="Harrison J."/>
            <person name="Moore K.A."/>
            <person name="Paszkiewicz K."/>
            <person name="Jones T."/>
            <person name="Grant M."/>
            <person name="Ambacheew D."/>
            <person name="Muzemil S."/>
            <person name="Studholme D.J."/>
        </authorList>
    </citation>
    <scope>NUCLEOTIDE SEQUENCE [LARGE SCALE GENOMIC DNA]</scope>
</reference>
<feature type="non-terminal residue" evidence="2">
    <location>
        <position position="1"/>
    </location>
</feature>
<feature type="compositionally biased region" description="Polar residues" evidence="1">
    <location>
        <begin position="84"/>
        <end position="104"/>
    </location>
</feature>
<accession>A0A427AFQ8</accession>
<feature type="region of interest" description="Disordered" evidence="1">
    <location>
        <begin position="63"/>
        <end position="104"/>
    </location>
</feature>
<evidence type="ECO:0008006" key="4">
    <source>
        <dbReference type="Google" id="ProtNLM"/>
    </source>
</evidence>
<dbReference type="AlphaFoldDB" id="A0A427AFQ8"/>
<dbReference type="EMBL" id="AMZH03002591">
    <property type="protein sequence ID" value="RRT75077.1"/>
    <property type="molecule type" value="Genomic_DNA"/>
</dbReference>
<gene>
    <name evidence="2" type="ORF">B296_00029238</name>
</gene>
<organism evidence="2 3">
    <name type="scientific">Ensete ventricosum</name>
    <name type="common">Abyssinian banana</name>
    <name type="synonym">Musa ensete</name>
    <dbReference type="NCBI Taxonomy" id="4639"/>
    <lineage>
        <taxon>Eukaryota</taxon>
        <taxon>Viridiplantae</taxon>
        <taxon>Streptophyta</taxon>
        <taxon>Embryophyta</taxon>
        <taxon>Tracheophyta</taxon>
        <taxon>Spermatophyta</taxon>
        <taxon>Magnoliopsida</taxon>
        <taxon>Liliopsida</taxon>
        <taxon>Zingiberales</taxon>
        <taxon>Musaceae</taxon>
        <taxon>Ensete</taxon>
    </lineage>
</organism>
<evidence type="ECO:0000313" key="3">
    <source>
        <dbReference type="Proteomes" id="UP000287651"/>
    </source>
</evidence>